<dbReference type="GO" id="GO:0003676">
    <property type="term" value="F:nucleic acid binding"/>
    <property type="evidence" value="ECO:0007669"/>
    <property type="project" value="InterPro"/>
</dbReference>
<dbReference type="SMART" id="SM00586">
    <property type="entry name" value="ZnF_DBF"/>
    <property type="match status" value="1"/>
</dbReference>
<dbReference type="STRING" id="1245528.M3HJV6"/>
<feature type="compositionally biased region" description="Polar residues" evidence="5">
    <location>
        <begin position="1"/>
        <end position="12"/>
    </location>
</feature>
<dbReference type="GO" id="GO:0008270">
    <property type="term" value="F:zinc ion binding"/>
    <property type="evidence" value="ECO:0007669"/>
    <property type="project" value="UniProtKB-KW"/>
</dbReference>
<dbReference type="InterPro" id="IPR055116">
    <property type="entry name" value="DBF4_BRCT"/>
</dbReference>
<name>M3HJV6_CANMX</name>
<protein>
    <recommendedName>
        <fullName evidence="6">DBF4-type domain-containing protein</fullName>
    </recommendedName>
</protein>
<evidence type="ECO:0000256" key="1">
    <source>
        <dbReference type="ARBA" id="ARBA00022723"/>
    </source>
</evidence>
<keyword evidence="3" id="KW-0862">Zinc</keyword>
<evidence type="ECO:0000256" key="5">
    <source>
        <dbReference type="SAM" id="MobiDB-lite"/>
    </source>
</evidence>
<dbReference type="PANTHER" id="PTHR15375:SF26">
    <property type="entry name" value="PROTEIN CHIFFON"/>
    <property type="match status" value="1"/>
</dbReference>
<dbReference type="InterPro" id="IPR051590">
    <property type="entry name" value="Replication_Regulatory_Kinase"/>
</dbReference>
<dbReference type="GO" id="GO:0010571">
    <property type="term" value="P:positive regulation of nuclear cell cycle DNA replication"/>
    <property type="evidence" value="ECO:0007669"/>
    <property type="project" value="TreeGrafter"/>
</dbReference>
<dbReference type="OrthoDB" id="21380at2759"/>
<evidence type="ECO:0000313" key="8">
    <source>
        <dbReference type="Proteomes" id="UP000011777"/>
    </source>
</evidence>
<dbReference type="AlphaFoldDB" id="M3HJV6"/>
<keyword evidence="8" id="KW-1185">Reference proteome</keyword>
<dbReference type="Pfam" id="PF07535">
    <property type="entry name" value="zf-DBF"/>
    <property type="match status" value="1"/>
</dbReference>
<evidence type="ECO:0000313" key="7">
    <source>
        <dbReference type="EMBL" id="EMG47657.1"/>
    </source>
</evidence>
<dbReference type="InterPro" id="IPR036420">
    <property type="entry name" value="BRCT_dom_sf"/>
</dbReference>
<keyword evidence="2 4" id="KW-0863">Zinc-finger</keyword>
<evidence type="ECO:0000256" key="2">
    <source>
        <dbReference type="ARBA" id="ARBA00022771"/>
    </source>
</evidence>
<dbReference type="GO" id="GO:0031431">
    <property type="term" value="C:Dbf4-dependent protein kinase complex"/>
    <property type="evidence" value="ECO:0007669"/>
    <property type="project" value="TreeGrafter"/>
</dbReference>
<dbReference type="PROSITE" id="PS51265">
    <property type="entry name" value="ZF_DBF4"/>
    <property type="match status" value="1"/>
</dbReference>
<gene>
    <name evidence="7" type="ORF">G210_1932</name>
</gene>
<sequence length="535" mass="61192">MSTIEGSMSPNSLKRKFPSLEKPRQPLQETNSNIPSPHKRTKRDSPKRYYHRQQQQQIDIKQPLPQSQVQPLHIPKQIHENKYEKQQEKPKPKKQHNEKEKDKGGNEKLSGDEMHQWQQSWRKIMKQSIVFFEGDQQSHDYRKAHKLLRSVGCKITPFFDNNVTIIISKRNYDDKTEYPPRDIFSNVAKGTIKVWNYEKVFRFLKNLGINIQTGADELGVNTHTVLPPSLTNNNNHDTSKNNLYTLLKEEKIYGSADRDPNAKRDDFHYLGKNYLYVYDLTQIVRPIAVREWADDYPVMSLTLDGKCPFIDDPTDSNSERKRAKRLKKFEATQAHRQALKMASYKMINGVSMDINGFTGTSTSTDRMDEDEKEELDATITQVSEEIAFRQPLNRNSSCIQSKAGEALASGFGASNAVPFSMDSNLNSAAAAMAGGGNGLGPILSQVPSKKLNNLKRRILMKRKTTTPVERKDKVKTAGYCENCRVKYENFEDHIATNRHRNFACNDANFADIDELIATINESKRLGHITSNGDYM</sequence>
<dbReference type="Pfam" id="PF22437">
    <property type="entry name" value="DBF4_BRCT"/>
    <property type="match status" value="1"/>
</dbReference>
<dbReference type="HOGENOM" id="CLU_023948_0_0_1"/>
<dbReference type="FunFam" id="6.10.250.3410:FF:000001">
    <property type="entry name" value="Protein DBF4 homolog A"/>
    <property type="match status" value="1"/>
</dbReference>
<evidence type="ECO:0000256" key="4">
    <source>
        <dbReference type="PROSITE-ProRule" id="PRU00600"/>
    </source>
</evidence>
<dbReference type="GO" id="GO:1901987">
    <property type="term" value="P:regulation of cell cycle phase transition"/>
    <property type="evidence" value="ECO:0007669"/>
    <property type="project" value="TreeGrafter"/>
</dbReference>
<dbReference type="GO" id="GO:0043539">
    <property type="term" value="F:protein serine/threonine kinase activator activity"/>
    <property type="evidence" value="ECO:0007669"/>
    <property type="project" value="TreeGrafter"/>
</dbReference>
<reference evidence="7 8" key="1">
    <citation type="submission" date="2013-02" db="EMBL/GenBank/DDBJ databases">
        <title>Genome sequence of Candida maltosa Xu316, a potential industrial strain for xylitol and ethanol production.</title>
        <authorList>
            <person name="Yu J."/>
            <person name="Wang Q."/>
            <person name="Geng X."/>
            <person name="Bao W."/>
            <person name="He P."/>
            <person name="Cai J."/>
        </authorList>
    </citation>
    <scope>NUCLEOTIDE SEQUENCE [LARGE SCALE GENOMIC DNA]</scope>
    <source>
        <strain evidence="8">Xu316</strain>
    </source>
</reference>
<feature type="compositionally biased region" description="Low complexity" evidence="5">
    <location>
        <begin position="53"/>
        <end position="66"/>
    </location>
</feature>
<dbReference type="InterPro" id="IPR013939">
    <property type="entry name" value="Regulatory_Dfp1/Him1"/>
</dbReference>
<evidence type="ECO:0000259" key="6">
    <source>
        <dbReference type="PROSITE" id="PS51265"/>
    </source>
</evidence>
<evidence type="ECO:0000256" key="3">
    <source>
        <dbReference type="ARBA" id="ARBA00022833"/>
    </source>
</evidence>
<dbReference type="InterPro" id="IPR038545">
    <property type="entry name" value="Znf_DBF_sf"/>
</dbReference>
<dbReference type="EMBL" id="AOGT01001452">
    <property type="protein sequence ID" value="EMG47657.1"/>
    <property type="molecule type" value="Genomic_DNA"/>
</dbReference>
<feature type="region of interest" description="Disordered" evidence="5">
    <location>
        <begin position="1"/>
        <end position="115"/>
    </location>
</feature>
<comment type="caution">
    <text evidence="7">The sequence shown here is derived from an EMBL/GenBank/DDBJ whole genome shotgun (WGS) entry which is preliminary data.</text>
</comment>
<dbReference type="eggNOG" id="KOG4139">
    <property type="taxonomic scope" value="Eukaryota"/>
</dbReference>
<dbReference type="Gene3D" id="6.10.250.3410">
    <property type="entry name" value="DBF zinc finger"/>
    <property type="match status" value="1"/>
</dbReference>
<keyword evidence="1" id="KW-0479">Metal-binding</keyword>
<dbReference type="InterPro" id="IPR006572">
    <property type="entry name" value="Znf_DBF"/>
</dbReference>
<organism evidence="7 8">
    <name type="scientific">Candida maltosa (strain Xu316)</name>
    <name type="common">Yeast</name>
    <dbReference type="NCBI Taxonomy" id="1245528"/>
    <lineage>
        <taxon>Eukaryota</taxon>
        <taxon>Fungi</taxon>
        <taxon>Dikarya</taxon>
        <taxon>Ascomycota</taxon>
        <taxon>Saccharomycotina</taxon>
        <taxon>Pichiomycetes</taxon>
        <taxon>Debaryomycetaceae</taxon>
        <taxon>Candida/Lodderomyces clade</taxon>
        <taxon>Candida</taxon>
    </lineage>
</organism>
<proteinExistence type="predicted"/>
<feature type="domain" description="DBF4-type" evidence="6">
    <location>
        <begin position="473"/>
        <end position="522"/>
    </location>
</feature>
<dbReference type="Gene3D" id="3.40.50.10190">
    <property type="entry name" value="BRCT domain"/>
    <property type="match status" value="1"/>
</dbReference>
<dbReference type="OMA" id="GMKIWAI"/>
<feature type="compositionally biased region" description="Basic and acidic residues" evidence="5">
    <location>
        <begin position="77"/>
        <end position="115"/>
    </location>
</feature>
<dbReference type="Pfam" id="PF08630">
    <property type="entry name" value="Dfp1_Him1_M"/>
    <property type="match status" value="1"/>
</dbReference>
<accession>M3HJV6</accession>
<dbReference type="PANTHER" id="PTHR15375">
    <property type="entry name" value="ACTIVATOR OF S-PHASE KINASE-RELATED"/>
    <property type="match status" value="1"/>
</dbReference>
<dbReference type="Proteomes" id="UP000011777">
    <property type="component" value="Unassembled WGS sequence"/>
</dbReference>